<dbReference type="RefSeq" id="XP_009537012.1">
    <property type="nucleotide sequence ID" value="XM_009538717.1"/>
</dbReference>
<evidence type="ECO:0000313" key="3">
    <source>
        <dbReference type="Proteomes" id="UP000002640"/>
    </source>
</evidence>
<dbReference type="Proteomes" id="UP000002640">
    <property type="component" value="Unassembled WGS sequence"/>
</dbReference>
<dbReference type="AlphaFoldDB" id="G5AA17"/>
<dbReference type="InParanoid" id="G5AA17"/>
<gene>
    <name evidence="2" type="ORF">PHYSODRAFT_306618</name>
</gene>
<protein>
    <submittedName>
        <fullName evidence="2">Uncharacterized protein</fullName>
    </submittedName>
</protein>
<sequence length="793" mass="88281">MFDLLSGQTRANHRESSDCEANYTIPITRAAEPVVEWDANGKLFAGAFSTLFLRGGDILPKGAMPKHLVDHLFKYYDGRFEEDVVFVATLFNQKQRLAAVRKAAYVCVTHGKALLKLAKLANDDGFKQQLLDAQSNPTSTSAKMLNAQLLRVLSIVGEPVPFSPFEIASARPNLAALSCRYGLAHHWTTLVPREHDDLRLHRIAQLRKLKQWNQPDSTRVSRDFDQREAGAFGKVAAFGAVVEPQNDGRLHAHMTVYNSTWSLELLTRLIPSPRLCEKAARWLDTSTLLRPCEMEVPSAQTAYNRFKLVAERCAAATNFHRHSATCLKGKQGRFRCRLSRPAGVFEDDTRPIELRLIREGTGTKHKETKFALIGSHTNSSVLASKDAGEVVNEYQRQYMTNDTSGLKSTTSAMMSAITYAEEHGSTAEDSHLPIRQARAVVAPDTSSTEGQSIQCELQQIIDVLDGEQDEQAEIIFDEDDSSTDRKLSPIEFESIVDIRKVMSSSNDEDVTIQRGRPHRVGFSFASSHPLYPHYEGCIRTKIMALMLGGPPLPTYQAALKSEAKMDTLAKAIIGTYTPWDLQTRAPMFEPSADGLRSLFKCWGTREASLINRQRFRSISNLLKRGYRNENSGRTYSAWRARNANYWNGLSSDDTLATEQNTAQETTGSAIGCAEALGIITNDEDAFQLLSLTTHYKPDVQVKIRSPRDRFWKTIPESMRETVTKRISGRCGNDLGYCGNELVGNTSSEESTKNATNNPFRLADIAKQIHTLPPPSTVDGSESRNSGYCGDKPT</sequence>
<keyword evidence="3" id="KW-1185">Reference proteome</keyword>
<dbReference type="PROSITE" id="PS00018">
    <property type="entry name" value="EF_HAND_1"/>
    <property type="match status" value="1"/>
</dbReference>
<reference evidence="2 3" key="1">
    <citation type="journal article" date="2006" name="Science">
        <title>Phytophthora genome sequences uncover evolutionary origins and mechanisms of pathogenesis.</title>
        <authorList>
            <person name="Tyler B.M."/>
            <person name="Tripathy S."/>
            <person name="Zhang X."/>
            <person name="Dehal P."/>
            <person name="Jiang R.H."/>
            <person name="Aerts A."/>
            <person name="Arredondo F.D."/>
            <person name="Baxter L."/>
            <person name="Bensasson D."/>
            <person name="Beynon J.L."/>
            <person name="Chapman J."/>
            <person name="Damasceno C.M."/>
            <person name="Dorrance A.E."/>
            <person name="Dou D."/>
            <person name="Dickerman A.W."/>
            <person name="Dubchak I.L."/>
            <person name="Garbelotto M."/>
            <person name="Gijzen M."/>
            <person name="Gordon S.G."/>
            <person name="Govers F."/>
            <person name="Grunwald N.J."/>
            <person name="Huang W."/>
            <person name="Ivors K.L."/>
            <person name="Jones R.W."/>
            <person name="Kamoun S."/>
            <person name="Krampis K."/>
            <person name="Lamour K.H."/>
            <person name="Lee M.K."/>
            <person name="McDonald W.H."/>
            <person name="Medina M."/>
            <person name="Meijer H.J."/>
            <person name="Nordberg E.K."/>
            <person name="Maclean D.J."/>
            <person name="Ospina-Giraldo M.D."/>
            <person name="Morris P.F."/>
            <person name="Phuntumart V."/>
            <person name="Putnam N.H."/>
            <person name="Rash S."/>
            <person name="Rose J.K."/>
            <person name="Sakihama Y."/>
            <person name="Salamov A.A."/>
            <person name="Savidor A."/>
            <person name="Scheuring C.F."/>
            <person name="Smith B.M."/>
            <person name="Sobral B.W."/>
            <person name="Terry A."/>
            <person name="Torto-Alalibo T.A."/>
            <person name="Win J."/>
            <person name="Xu Z."/>
            <person name="Zhang H."/>
            <person name="Grigoriev I.V."/>
            <person name="Rokhsar D.S."/>
            <person name="Boore J.L."/>
        </authorList>
    </citation>
    <scope>NUCLEOTIDE SEQUENCE [LARGE SCALE GENOMIC DNA]</scope>
    <source>
        <strain evidence="2 3">P6497</strain>
    </source>
</reference>
<proteinExistence type="predicted"/>
<evidence type="ECO:0000256" key="1">
    <source>
        <dbReference type="SAM" id="MobiDB-lite"/>
    </source>
</evidence>
<organism evidence="2 3">
    <name type="scientific">Phytophthora sojae (strain P6497)</name>
    <name type="common">Soybean stem and root rot agent</name>
    <name type="synonym">Phytophthora megasperma f. sp. glycines</name>
    <dbReference type="NCBI Taxonomy" id="1094619"/>
    <lineage>
        <taxon>Eukaryota</taxon>
        <taxon>Sar</taxon>
        <taxon>Stramenopiles</taxon>
        <taxon>Oomycota</taxon>
        <taxon>Peronosporomycetes</taxon>
        <taxon>Peronosporales</taxon>
        <taxon>Peronosporaceae</taxon>
        <taxon>Phytophthora</taxon>
    </lineage>
</organism>
<dbReference type="InterPro" id="IPR018247">
    <property type="entry name" value="EF_Hand_1_Ca_BS"/>
</dbReference>
<evidence type="ECO:0000313" key="2">
    <source>
        <dbReference type="EMBL" id="EGZ07446.1"/>
    </source>
</evidence>
<dbReference type="GeneID" id="20642758"/>
<dbReference type="KEGG" id="psoj:PHYSODRAFT_306618"/>
<name>G5AA17_PHYSP</name>
<feature type="region of interest" description="Disordered" evidence="1">
    <location>
        <begin position="770"/>
        <end position="793"/>
    </location>
</feature>
<dbReference type="EMBL" id="JH159162">
    <property type="protein sequence ID" value="EGZ07446.1"/>
    <property type="molecule type" value="Genomic_DNA"/>
</dbReference>
<accession>G5AA17</accession>